<evidence type="ECO:0000313" key="2">
    <source>
        <dbReference type="Proteomes" id="UP000805193"/>
    </source>
</evidence>
<comment type="caution">
    <text evidence="1">The sequence shown here is derived from an EMBL/GenBank/DDBJ whole genome shotgun (WGS) entry which is preliminary data.</text>
</comment>
<name>A0AC60QCP2_IXOPE</name>
<keyword evidence="2" id="KW-1185">Reference proteome</keyword>
<gene>
    <name evidence="1" type="ORF">HPB47_021395</name>
</gene>
<organism evidence="1 2">
    <name type="scientific">Ixodes persulcatus</name>
    <name type="common">Taiga tick</name>
    <dbReference type="NCBI Taxonomy" id="34615"/>
    <lineage>
        <taxon>Eukaryota</taxon>
        <taxon>Metazoa</taxon>
        <taxon>Ecdysozoa</taxon>
        <taxon>Arthropoda</taxon>
        <taxon>Chelicerata</taxon>
        <taxon>Arachnida</taxon>
        <taxon>Acari</taxon>
        <taxon>Parasitiformes</taxon>
        <taxon>Ixodida</taxon>
        <taxon>Ixodoidea</taxon>
        <taxon>Ixodidae</taxon>
        <taxon>Ixodinae</taxon>
        <taxon>Ixodes</taxon>
    </lineage>
</organism>
<proteinExistence type="predicted"/>
<evidence type="ECO:0000313" key="1">
    <source>
        <dbReference type="EMBL" id="KAG0431865.1"/>
    </source>
</evidence>
<protein>
    <submittedName>
        <fullName evidence="1">Uncharacterized protein</fullName>
    </submittedName>
</protein>
<dbReference type="EMBL" id="JABSTQ010009189">
    <property type="protein sequence ID" value="KAG0431865.1"/>
    <property type="molecule type" value="Genomic_DNA"/>
</dbReference>
<accession>A0AC60QCP2</accession>
<sequence>MKTEDMASAFHSGESRRRVLLPNLKINFSSISHRLSAPTFLEQLRGTTRFETPDEVEYTFITISRLTLKGARPDRLIAVTAREERSGLDSRWGWSELDTEVPRPAPTKRPSGHASSGRPNRGEARARRTRPDVPAKELRPADRAVRKRSLAPEGPPEERSTGHIWRQIREAGRSKNGGKEGAASKVRDAHDPSWVDDTVSPRPPDVTSPAKVNTAINRRISRPIPAKDGSTAGPTSGHEHLAPKALADPRPRAGKSIVGGTSSAREPTHRGKSRRHPAPVASRSSHPYQTSTPAVPSQVEGCRHQGRRLDCRGAICSRAPSSSASTRPRIAPSPLPAPTDGDRAKLTAERNVASPAKGQRGRPSQARPGGATARGETHGRHSWSPPVEAALIADTPKGFRPANLECRLKGWPAPSTPPSWTHRAVAKLALISPPAHTRCHADLLSRAVQSLFQEGSNGWMNRCKRLYPLERASPGGQI</sequence>
<reference evidence="1 2" key="1">
    <citation type="journal article" date="2020" name="Cell">
        <title>Large-Scale Comparative Analyses of Tick Genomes Elucidate Their Genetic Diversity and Vector Capacities.</title>
        <authorList>
            <consortium name="Tick Genome and Microbiome Consortium (TIGMIC)"/>
            <person name="Jia N."/>
            <person name="Wang J."/>
            <person name="Shi W."/>
            <person name="Du L."/>
            <person name="Sun Y."/>
            <person name="Zhan W."/>
            <person name="Jiang J.F."/>
            <person name="Wang Q."/>
            <person name="Zhang B."/>
            <person name="Ji P."/>
            <person name="Bell-Sakyi L."/>
            <person name="Cui X.M."/>
            <person name="Yuan T.T."/>
            <person name="Jiang B.G."/>
            <person name="Yang W.F."/>
            <person name="Lam T.T."/>
            <person name="Chang Q.C."/>
            <person name="Ding S.J."/>
            <person name="Wang X.J."/>
            <person name="Zhu J.G."/>
            <person name="Ruan X.D."/>
            <person name="Zhao L."/>
            <person name="Wei J.T."/>
            <person name="Ye R.Z."/>
            <person name="Que T.C."/>
            <person name="Du C.H."/>
            <person name="Zhou Y.H."/>
            <person name="Cheng J.X."/>
            <person name="Dai P.F."/>
            <person name="Guo W.B."/>
            <person name="Han X.H."/>
            <person name="Huang E.J."/>
            <person name="Li L.F."/>
            <person name="Wei W."/>
            <person name="Gao Y.C."/>
            <person name="Liu J.Z."/>
            <person name="Shao H.Z."/>
            <person name="Wang X."/>
            <person name="Wang C.C."/>
            <person name="Yang T.C."/>
            <person name="Huo Q.B."/>
            <person name="Li W."/>
            <person name="Chen H.Y."/>
            <person name="Chen S.E."/>
            <person name="Zhou L.G."/>
            <person name="Ni X.B."/>
            <person name="Tian J.H."/>
            <person name="Sheng Y."/>
            <person name="Liu T."/>
            <person name="Pan Y.S."/>
            <person name="Xia L.Y."/>
            <person name="Li J."/>
            <person name="Zhao F."/>
            <person name="Cao W.C."/>
        </authorList>
    </citation>
    <scope>NUCLEOTIDE SEQUENCE [LARGE SCALE GENOMIC DNA]</scope>
    <source>
        <strain evidence="1">Iper-2018</strain>
    </source>
</reference>
<dbReference type="Proteomes" id="UP000805193">
    <property type="component" value="Unassembled WGS sequence"/>
</dbReference>